<protein>
    <submittedName>
        <fullName evidence="3">Calcium-binding protein</fullName>
    </submittedName>
</protein>
<dbReference type="Proteomes" id="UP000557899">
    <property type="component" value="Unassembled WGS sequence"/>
</dbReference>
<evidence type="ECO:0000256" key="2">
    <source>
        <dbReference type="SAM" id="SignalP"/>
    </source>
</evidence>
<proteinExistence type="predicted"/>
<dbReference type="Gene3D" id="2.60.120.560">
    <property type="entry name" value="Exo-inulinase, domain 1"/>
    <property type="match status" value="1"/>
</dbReference>
<organism evidence="3 4">
    <name type="scientific">Corynebacterium humireducens</name>
    <dbReference type="NCBI Taxonomy" id="1223514"/>
    <lineage>
        <taxon>Bacteria</taxon>
        <taxon>Bacillati</taxon>
        <taxon>Actinomycetota</taxon>
        <taxon>Actinomycetes</taxon>
        <taxon>Mycobacteriales</taxon>
        <taxon>Corynebacteriaceae</taxon>
        <taxon>Corynebacterium</taxon>
    </lineage>
</organism>
<feature type="chain" id="PRO_5038743705" evidence="2">
    <location>
        <begin position="20"/>
        <end position="230"/>
    </location>
</feature>
<accession>A0A7X6PLP6</accession>
<comment type="caution">
    <text evidence="3">The sequence shown here is derived from an EMBL/GenBank/DDBJ whole genome shotgun (WGS) entry which is preliminary data.</text>
</comment>
<evidence type="ECO:0000256" key="1">
    <source>
        <dbReference type="SAM" id="MobiDB-lite"/>
    </source>
</evidence>
<evidence type="ECO:0000313" key="3">
    <source>
        <dbReference type="EMBL" id="NLA54952.1"/>
    </source>
</evidence>
<sequence>MILVRVLVMIMILGMAVTAAGCGPSSSASGHTSPRNPFDTRAWQEGSSHGPWHLVFDGYGAVTGNDREVRMVPRSADSLDSTHACLVLTNDEYPGDIDFSITVRTEEQVRADAPNPWEVGWVLWNYRDNDHFYALALKPNGWELSKQDTDYPGNQRFLASGRLPRFPLNEDHRARVVQEGNTITVYAEDTLLGTYTDTETPYSGGRIGLYTEDAMVRFSDLEIHATEKLE</sequence>
<feature type="signal peptide" evidence="2">
    <location>
        <begin position="1"/>
        <end position="19"/>
    </location>
</feature>
<name>A0A7X6PLP6_9CORY</name>
<feature type="region of interest" description="Disordered" evidence="1">
    <location>
        <begin position="23"/>
        <end position="42"/>
    </location>
</feature>
<dbReference type="PROSITE" id="PS51257">
    <property type="entry name" value="PROKAR_LIPOPROTEIN"/>
    <property type="match status" value="1"/>
</dbReference>
<dbReference type="AlphaFoldDB" id="A0A7X6PLP6"/>
<keyword evidence="2" id="KW-0732">Signal</keyword>
<evidence type="ECO:0000313" key="4">
    <source>
        <dbReference type="Proteomes" id="UP000557899"/>
    </source>
</evidence>
<dbReference type="EMBL" id="JAAZHI010000029">
    <property type="protein sequence ID" value="NLA54952.1"/>
    <property type="molecule type" value="Genomic_DNA"/>
</dbReference>
<reference evidence="3 4" key="1">
    <citation type="journal article" date="2020" name="Biotechnol. Biofuels">
        <title>New insights from the biogas microbiome by comprehensive genome-resolved metagenomics of nearly 1600 species originating from multiple anaerobic digesters.</title>
        <authorList>
            <person name="Campanaro S."/>
            <person name="Treu L."/>
            <person name="Rodriguez-R L.M."/>
            <person name="Kovalovszki A."/>
            <person name="Ziels R.M."/>
            <person name="Maus I."/>
            <person name="Zhu X."/>
            <person name="Kougias P.G."/>
            <person name="Basile A."/>
            <person name="Luo G."/>
            <person name="Schluter A."/>
            <person name="Konstantinidis K.T."/>
            <person name="Angelidaki I."/>
        </authorList>
    </citation>
    <scope>NUCLEOTIDE SEQUENCE [LARGE SCALE GENOMIC DNA]</scope>
    <source>
        <strain evidence="3">AS15tlH2ME_198</strain>
    </source>
</reference>
<gene>
    <name evidence="3" type="ORF">GX859_01435</name>
</gene>